<comment type="caution">
    <text evidence="2">The sequence shown here is derived from an EMBL/GenBank/DDBJ whole genome shotgun (WGS) entry which is preliminary data.</text>
</comment>
<gene>
    <name evidence="2" type="ORF">K0M31_009712</name>
</gene>
<evidence type="ECO:0000313" key="3">
    <source>
        <dbReference type="Proteomes" id="UP001177670"/>
    </source>
</evidence>
<dbReference type="AlphaFoldDB" id="A0AA40KJA8"/>
<keyword evidence="3" id="KW-1185">Reference proteome</keyword>
<dbReference type="Proteomes" id="UP001177670">
    <property type="component" value="Unassembled WGS sequence"/>
</dbReference>
<proteinExistence type="predicted"/>
<evidence type="ECO:0000313" key="2">
    <source>
        <dbReference type="EMBL" id="KAK1122493.1"/>
    </source>
</evidence>
<feature type="region of interest" description="Disordered" evidence="1">
    <location>
        <begin position="59"/>
        <end position="158"/>
    </location>
</feature>
<feature type="compositionally biased region" description="Basic and acidic residues" evidence="1">
    <location>
        <begin position="140"/>
        <end position="158"/>
    </location>
</feature>
<reference evidence="2" key="1">
    <citation type="submission" date="2021-10" db="EMBL/GenBank/DDBJ databases">
        <title>Melipona bicolor Genome sequencing and assembly.</title>
        <authorList>
            <person name="Araujo N.S."/>
            <person name="Arias M.C."/>
        </authorList>
    </citation>
    <scope>NUCLEOTIDE SEQUENCE</scope>
    <source>
        <strain evidence="2">USP_2M_L1-L4_2017</strain>
        <tissue evidence="2">Whole body</tissue>
    </source>
</reference>
<accession>A0AA40KJA8</accession>
<organism evidence="2 3">
    <name type="scientific">Melipona bicolor</name>
    <dbReference type="NCBI Taxonomy" id="60889"/>
    <lineage>
        <taxon>Eukaryota</taxon>
        <taxon>Metazoa</taxon>
        <taxon>Ecdysozoa</taxon>
        <taxon>Arthropoda</taxon>
        <taxon>Hexapoda</taxon>
        <taxon>Insecta</taxon>
        <taxon>Pterygota</taxon>
        <taxon>Neoptera</taxon>
        <taxon>Endopterygota</taxon>
        <taxon>Hymenoptera</taxon>
        <taxon>Apocrita</taxon>
        <taxon>Aculeata</taxon>
        <taxon>Apoidea</taxon>
        <taxon>Anthophila</taxon>
        <taxon>Apidae</taxon>
        <taxon>Melipona</taxon>
    </lineage>
</organism>
<sequence>MPYRRSCSNDVYTREGNASLEARRGLSKQPNTSRARCLYAISRRTIQLPWHSSKHTGFTFTLPPTRPPAFEKLPGPPTAGLTVILREKERTDERANDTGRSPHDDHDDDNADEDINDDNENDNEYTAESGIRPVRTKAPRNTERRFMELNYGNERHRA</sequence>
<name>A0AA40KJA8_9HYME</name>
<evidence type="ECO:0000256" key="1">
    <source>
        <dbReference type="SAM" id="MobiDB-lite"/>
    </source>
</evidence>
<feature type="compositionally biased region" description="Basic and acidic residues" evidence="1">
    <location>
        <begin position="85"/>
        <end position="105"/>
    </location>
</feature>
<protein>
    <submittedName>
        <fullName evidence="2">Uncharacterized protein</fullName>
    </submittedName>
</protein>
<feature type="compositionally biased region" description="Acidic residues" evidence="1">
    <location>
        <begin position="106"/>
        <end position="125"/>
    </location>
</feature>
<dbReference type="EMBL" id="JAHYIQ010000023">
    <property type="protein sequence ID" value="KAK1122493.1"/>
    <property type="molecule type" value="Genomic_DNA"/>
</dbReference>